<feature type="domain" description="Bacteriophage T5 Orf172 DNA-binding" evidence="4">
    <location>
        <begin position="390"/>
        <end position="473"/>
    </location>
</feature>
<keyword evidence="6" id="KW-1185">Reference proteome</keyword>
<keyword evidence="1" id="KW-0175">Coiled coil</keyword>
<evidence type="ECO:0000256" key="1">
    <source>
        <dbReference type="SAM" id="Coils"/>
    </source>
</evidence>
<dbReference type="Pfam" id="PF13250">
    <property type="entry name" value="SNIPE"/>
    <property type="match status" value="1"/>
</dbReference>
<evidence type="ECO:0000313" key="5">
    <source>
        <dbReference type="EMBL" id="MBP5857860.1"/>
    </source>
</evidence>
<keyword evidence="3" id="KW-0472">Membrane</keyword>
<proteinExistence type="predicted"/>
<dbReference type="InterPro" id="IPR018306">
    <property type="entry name" value="Phage_T5_Orf172_DNA-bd"/>
</dbReference>
<dbReference type="RefSeq" id="WP_210682433.1">
    <property type="nucleotide sequence ID" value="NZ_JAGMWN010000005.1"/>
</dbReference>
<reference evidence="5" key="1">
    <citation type="submission" date="2021-04" db="EMBL/GenBank/DDBJ databases">
        <authorList>
            <person name="Zhang D.-C."/>
        </authorList>
    </citation>
    <scope>NUCLEOTIDE SEQUENCE</scope>
    <source>
        <strain evidence="5">CGMCC 1.15697</strain>
    </source>
</reference>
<feature type="region of interest" description="Disordered" evidence="2">
    <location>
        <begin position="291"/>
        <end position="330"/>
    </location>
</feature>
<name>A0A8J7S0W8_9PROT</name>
<dbReference type="InterPro" id="IPR025280">
    <property type="entry name" value="SNIPE"/>
</dbReference>
<accession>A0A8J7S0W8</accession>
<evidence type="ECO:0000256" key="2">
    <source>
        <dbReference type="SAM" id="MobiDB-lite"/>
    </source>
</evidence>
<dbReference type="Pfam" id="PF10544">
    <property type="entry name" value="T5orf172"/>
    <property type="match status" value="1"/>
</dbReference>
<gene>
    <name evidence="5" type="ORF">KAJ83_12650</name>
</gene>
<dbReference type="SMART" id="SM00974">
    <property type="entry name" value="T5orf172"/>
    <property type="match status" value="1"/>
</dbReference>
<evidence type="ECO:0000259" key="4">
    <source>
        <dbReference type="SMART" id="SM00974"/>
    </source>
</evidence>
<organism evidence="5 6">
    <name type="scientific">Marivibrio halodurans</name>
    <dbReference type="NCBI Taxonomy" id="2039722"/>
    <lineage>
        <taxon>Bacteria</taxon>
        <taxon>Pseudomonadati</taxon>
        <taxon>Pseudomonadota</taxon>
        <taxon>Alphaproteobacteria</taxon>
        <taxon>Rhodospirillales</taxon>
        <taxon>Rhodospirillaceae</taxon>
        <taxon>Marivibrio</taxon>
    </lineage>
</organism>
<evidence type="ECO:0000256" key="3">
    <source>
        <dbReference type="SAM" id="Phobius"/>
    </source>
</evidence>
<dbReference type="Proteomes" id="UP000672602">
    <property type="component" value="Unassembled WGS sequence"/>
</dbReference>
<feature type="transmembrane region" description="Helical" evidence="3">
    <location>
        <begin position="12"/>
        <end position="33"/>
    </location>
</feature>
<dbReference type="AlphaFoldDB" id="A0A8J7S0W8"/>
<feature type="coiled-coil region" evidence="1">
    <location>
        <begin position="79"/>
        <end position="134"/>
    </location>
</feature>
<comment type="caution">
    <text evidence="5">The sequence shown here is derived from an EMBL/GenBank/DDBJ whole genome shotgun (WGS) entry which is preliminary data.</text>
</comment>
<evidence type="ECO:0000313" key="6">
    <source>
        <dbReference type="Proteomes" id="UP000672602"/>
    </source>
</evidence>
<protein>
    <submittedName>
        <fullName evidence="5">DUF4041 domain-containing protein</fullName>
    </submittedName>
</protein>
<dbReference type="EMBL" id="JAGMWN010000005">
    <property type="protein sequence ID" value="MBP5857860.1"/>
    <property type="molecule type" value="Genomic_DNA"/>
</dbReference>
<keyword evidence="3" id="KW-1133">Transmembrane helix</keyword>
<sequence>MYKVDAEGEFKLPLIVALWVEGGMFDYSVWLSWLQTSPAGGDVGYWVSAALAVAIIASSVSIALSIKRSRALISLRLSLNTLGQAHDATQSEVRRLEELYADPISREREVQRLKEEANAEHDRAEDMAARLKTLQKDYSDKKAIYNAVKAEAAIYDETIELAQIGFYQPHFRFDDSERYKTAIRYAKDEQKALVKQKRAIIIPSNWTVNGSRQEGKKLENRTVRLTLRAFNNECDAAVANVTWRNAEAMAKRINRAFEQINKENEPLGASISKVYLELKLDELSLTIEREEKRKREREETAELRRQEREEKKLQEEARRAEKEEKEAEERLTKARAQAEKAVGEELDALNLQIEELRQQLEQAHSLTERAKSMAEQTRLGHVYVISNQGSFGGGVFKIGLTRRLDPHDRIKELGDASVPFSFDTHALIFSEDAPALESALHNRFEDKRVNAANMRKEFFRVTLDEVEQAVSEVAPAADFYRDAEAQEYHETLMLQQRAEEIAEAEFPESI</sequence>
<keyword evidence="3" id="KW-0812">Transmembrane</keyword>
<feature type="transmembrane region" description="Helical" evidence="3">
    <location>
        <begin position="45"/>
        <end position="66"/>
    </location>
</feature>